<dbReference type="EMBL" id="JAKKPZ010000330">
    <property type="protein sequence ID" value="KAI1696378.1"/>
    <property type="molecule type" value="Genomic_DNA"/>
</dbReference>
<reference evidence="2" key="1">
    <citation type="submission" date="2022-01" db="EMBL/GenBank/DDBJ databases">
        <title>Genome Sequence Resource for Two Populations of Ditylenchus destructor, the Migratory Endoparasitic Phytonematode.</title>
        <authorList>
            <person name="Zhang H."/>
            <person name="Lin R."/>
            <person name="Xie B."/>
        </authorList>
    </citation>
    <scope>NUCLEOTIDE SEQUENCE</scope>
    <source>
        <strain evidence="2">BazhouSP</strain>
    </source>
</reference>
<feature type="transmembrane region" description="Helical" evidence="1">
    <location>
        <begin position="57"/>
        <end position="78"/>
    </location>
</feature>
<dbReference type="InterPro" id="IPR019426">
    <property type="entry name" value="7TM_GPCR_serpentine_rcpt_Srv"/>
</dbReference>
<gene>
    <name evidence="2" type="ORF">DdX_19067</name>
</gene>
<keyword evidence="1" id="KW-0812">Transmembrane</keyword>
<accession>A0AAD4QXQ2</accession>
<name>A0AAD4QXQ2_9BILA</name>
<dbReference type="AlphaFoldDB" id="A0AAD4QXQ2"/>
<feature type="transmembrane region" description="Helical" evidence="1">
    <location>
        <begin position="204"/>
        <end position="221"/>
    </location>
</feature>
<evidence type="ECO:0000313" key="2">
    <source>
        <dbReference type="EMBL" id="KAI1696378.1"/>
    </source>
</evidence>
<dbReference type="Pfam" id="PF10323">
    <property type="entry name" value="7TM_GPCR_Srv"/>
    <property type="match status" value="1"/>
</dbReference>
<sequence length="264" mass="30772">MKDGLLNFPGVISSIYIFARYQYSFDYFICDRDNLSTFFILLNRITLIRFPIMHNKIWRYCLPVAIVVSYLAPLPFTYPILGYEFHPRLQADNWSFTLDFPKEEGQTYVNSLYYAAISATSFCIICGTLNITALYLFRKPKEEITTASAARHIRRDIESRLTIYAFVTFLAQLFNSIYYILVYISAMSTIRDNLFLATLNQFPWVNDLSTLVVPSWFLIWASSKIKTPIYRIFKVDRWPVVRNRAKVGIQQSIVLSVNSGLFDK</sequence>
<keyword evidence="1" id="KW-0472">Membrane</keyword>
<dbReference type="PANTHER" id="PTHR31552:SF8">
    <property type="entry name" value="SERPENTINE RECEPTOR CLASS GAMMA"/>
    <property type="match status" value="1"/>
</dbReference>
<dbReference type="PANTHER" id="PTHR31552">
    <property type="entry name" value="SERPENTINE RECEPTOR CLASS GAMMA"/>
    <property type="match status" value="1"/>
</dbReference>
<evidence type="ECO:0000313" key="3">
    <source>
        <dbReference type="Proteomes" id="UP001201812"/>
    </source>
</evidence>
<comment type="caution">
    <text evidence="2">The sequence shown here is derived from an EMBL/GenBank/DDBJ whole genome shotgun (WGS) entry which is preliminary data.</text>
</comment>
<feature type="transmembrane region" description="Helical" evidence="1">
    <location>
        <begin position="112"/>
        <end position="137"/>
    </location>
</feature>
<proteinExistence type="predicted"/>
<evidence type="ECO:0000256" key="1">
    <source>
        <dbReference type="SAM" id="Phobius"/>
    </source>
</evidence>
<organism evidence="2 3">
    <name type="scientific">Ditylenchus destructor</name>
    <dbReference type="NCBI Taxonomy" id="166010"/>
    <lineage>
        <taxon>Eukaryota</taxon>
        <taxon>Metazoa</taxon>
        <taxon>Ecdysozoa</taxon>
        <taxon>Nematoda</taxon>
        <taxon>Chromadorea</taxon>
        <taxon>Rhabditida</taxon>
        <taxon>Tylenchina</taxon>
        <taxon>Tylenchomorpha</taxon>
        <taxon>Sphaerularioidea</taxon>
        <taxon>Anguinidae</taxon>
        <taxon>Anguininae</taxon>
        <taxon>Ditylenchus</taxon>
    </lineage>
</organism>
<keyword evidence="3" id="KW-1185">Reference proteome</keyword>
<protein>
    <submittedName>
        <fullName evidence="2">Serpentine type 7TM GPCR chemoreceptor srv domain-containing protein</fullName>
    </submittedName>
</protein>
<dbReference type="Proteomes" id="UP001201812">
    <property type="component" value="Unassembled WGS sequence"/>
</dbReference>
<feature type="transmembrane region" description="Helical" evidence="1">
    <location>
        <begin position="161"/>
        <end position="184"/>
    </location>
</feature>
<keyword evidence="1" id="KW-1133">Transmembrane helix</keyword>